<dbReference type="Proteomes" id="UP000066624">
    <property type="component" value="Chromosome"/>
</dbReference>
<organism evidence="2 3">
    <name type="scientific">Wenzhouxiangella marina</name>
    <dbReference type="NCBI Taxonomy" id="1579979"/>
    <lineage>
        <taxon>Bacteria</taxon>
        <taxon>Pseudomonadati</taxon>
        <taxon>Pseudomonadota</taxon>
        <taxon>Gammaproteobacteria</taxon>
        <taxon>Chromatiales</taxon>
        <taxon>Wenzhouxiangellaceae</taxon>
        <taxon>Wenzhouxiangella</taxon>
    </lineage>
</organism>
<protein>
    <submittedName>
        <fullName evidence="2">Uncharacterized protein</fullName>
    </submittedName>
</protein>
<name>A0A0K0Y047_9GAMM</name>
<dbReference type="EMBL" id="CP012154">
    <property type="protein sequence ID" value="AKS43318.1"/>
    <property type="molecule type" value="Genomic_DNA"/>
</dbReference>
<accession>A0A0K0Y047</accession>
<reference evidence="2 3" key="1">
    <citation type="submission" date="2015-07" db="EMBL/GenBank/DDBJ databases">
        <authorList>
            <person name="Noorani M."/>
        </authorList>
    </citation>
    <scope>NUCLEOTIDE SEQUENCE [LARGE SCALE GENOMIC DNA]</scope>
    <source>
        <strain evidence="2 3">KCTC 42284</strain>
    </source>
</reference>
<sequence length="550" mass="62572">MDRRPRGADLRSPRCRTEATRIAGCQCQPHDRPCRNGALRRSGPRPRRSMPQPSPSTRLRDATNPTENPTHGFPGHHMKPNGAPARFDDQYRVFIWRSVLGHDRHQVGRRCLRYACVGFFAKAARLRRRVDGDVGCMDRRPRGADLRSPRYRTEATRIAGCHCQPHDRPCRNGALRRSGPRPRRSMPQPSPSTRLRDAANSTENPTHGFPGHHMKPNGAPARFDDQYRVFIWRSVLGHDRHQVGRRCLRYACVGFFAKAARLRRRIDGDAGYMDRRPRGADLRSPRCRTEATRIAGCHCQPHDRPCRNGALRRSGPRPRRSMPQPSPSTRLRDAANSTENPTHGFPGHHMKPNGAPARFDDQYRVFIWRSVLGHDRHQVGRRCLRYACVGFFAKAARLRRRIDGDAGYMDRRPRGADLRSPRCRTEATRIAGCHCQPHDRPCRNGALRRSGPRPRRSMPQPSPSTRRRDAANSTENPTHGYRHQHPKPIGAPARIDDQARVCIRPMVTGNHRPWSGRRCPRYACVGHSANACDIPPSGWRRCRMYGPSGA</sequence>
<feature type="region of interest" description="Disordered" evidence="1">
    <location>
        <begin position="442"/>
        <end position="493"/>
    </location>
</feature>
<feature type="compositionally biased region" description="Basic and acidic residues" evidence="1">
    <location>
        <begin position="1"/>
        <end position="19"/>
    </location>
</feature>
<feature type="region of interest" description="Disordered" evidence="1">
    <location>
        <begin position="169"/>
        <end position="220"/>
    </location>
</feature>
<feature type="region of interest" description="Disordered" evidence="1">
    <location>
        <begin position="305"/>
        <end position="356"/>
    </location>
</feature>
<evidence type="ECO:0000256" key="1">
    <source>
        <dbReference type="SAM" id="MobiDB-lite"/>
    </source>
</evidence>
<feature type="region of interest" description="Disordered" evidence="1">
    <location>
        <begin position="1"/>
        <end position="83"/>
    </location>
</feature>
<proteinExistence type="predicted"/>
<dbReference type="KEGG" id="wma:WM2015_2965"/>
<dbReference type="AlphaFoldDB" id="A0A0K0Y047"/>
<evidence type="ECO:0000313" key="2">
    <source>
        <dbReference type="EMBL" id="AKS43318.1"/>
    </source>
</evidence>
<evidence type="ECO:0000313" key="3">
    <source>
        <dbReference type="Proteomes" id="UP000066624"/>
    </source>
</evidence>
<dbReference type="PATRIC" id="fig|1579979.3.peg.3034"/>
<gene>
    <name evidence="2" type="ORF">WM2015_2965</name>
</gene>
<keyword evidence="3" id="KW-1185">Reference proteome</keyword>